<keyword evidence="1" id="KW-0472">Membrane</keyword>
<sequence length="193" mass="21798">MAIAFVSEIVIYVISCFVVGFMRGFVPSFIEIFACVFLNEMIKLFFKWYYGNGAQTQIMLIPEQCYNMTEEEIEKNGIPIVYSLMILKICEGLDIKVQLSPVEIRDTWSKKIKKTNKCIPIVRSEMIFKICNALNLPAKLELNEGWNIEDGVQTKKSSRSKAPLVVNAATVYKICLALGLPVQLNEEALNATA</sequence>
<reference evidence="2" key="1">
    <citation type="submission" date="2020-08" db="EMBL/GenBank/DDBJ databases">
        <title>Multicomponent nature underlies the extraordinary mechanical properties of spider dragline silk.</title>
        <authorList>
            <person name="Kono N."/>
            <person name="Nakamura H."/>
            <person name="Mori M."/>
            <person name="Yoshida Y."/>
            <person name="Ohtoshi R."/>
            <person name="Malay A.D."/>
            <person name="Moran D.A.P."/>
            <person name="Tomita M."/>
            <person name="Numata K."/>
            <person name="Arakawa K."/>
        </authorList>
    </citation>
    <scope>NUCLEOTIDE SEQUENCE</scope>
</reference>
<protein>
    <submittedName>
        <fullName evidence="2">Uncharacterized protein</fullName>
    </submittedName>
</protein>
<feature type="transmembrane region" description="Helical" evidence="1">
    <location>
        <begin position="12"/>
        <end position="38"/>
    </location>
</feature>
<organism evidence="2 3">
    <name type="scientific">Nephila pilipes</name>
    <name type="common">Giant wood spider</name>
    <name type="synonym">Nephila maculata</name>
    <dbReference type="NCBI Taxonomy" id="299642"/>
    <lineage>
        <taxon>Eukaryota</taxon>
        <taxon>Metazoa</taxon>
        <taxon>Ecdysozoa</taxon>
        <taxon>Arthropoda</taxon>
        <taxon>Chelicerata</taxon>
        <taxon>Arachnida</taxon>
        <taxon>Araneae</taxon>
        <taxon>Araneomorphae</taxon>
        <taxon>Entelegynae</taxon>
        <taxon>Araneoidea</taxon>
        <taxon>Nephilidae</taxon>
        <taxon>Nephila</taxon>
    </lineage>
</organism>
<dbReference type="AlphaFoldDB" id="A0A8X6UHX5"/>
<evidence type="ECO:0000256" key="1">
    <source>
        <dbReference type="SAM" id="Phobius"/>
    </source>
</evidence>
<evidence type="ECO:0000313" key="3">
    <source>
        <dbReference type="Proteomes" id="UP000887013"/>
    </source>
</evidence>
<evidence type="ECO:0000313" key="2">
    <source>
        <dbReference type="EMBL" id="GFU34830.1"/>
    </source>
</evidence>
<accession>A0A8X6UHX5</accession>
<gene>
    <name evidence="2" type="ORF">NPIL_628331</name>
</gene>
<keyword evidence="1" id="KW-0812">Transmembrane</keyword>
<keyword evidence="3" id="KW-1185">Reference proteome</keyword>
<dbReference type="Proteomes" id="UP000887013">
    <property type="component" value="Unassembled WGS sequence"/>
</dbReference>
<keyword evidence="1" id="KW-1133">Transmembrane helix</keyword>
<name>A0A8X6UHX5_NEPPI</name>
<dbReference type="EMBL" id="BMAW01130367">
    <property type="protein sequence ID" value="GFU34830.1"/>
    <property type="molecule type" value="Genomic_DNA"/>
</dbReference>
<comment type="caution">
    <text evidence="2">The sequence shown here is derived from an EMBL/GenBank/DDBJ whole genome shotgun (WGS) entry which is preliminary data.</text>
</comment>
<proteinExistence type="predicted"/>